<sequence length="92" mass="10123">MKTTLRKIARPLLAPLEAGSEPYHYKPLSRKILLFFGTAFTFLGLLAAWLIPEGADPGYYFPVVVFILAGLYGLIVGALGEDRAVARIWGNK</sequence>
<dbReference type="AlphaFoldDB" id="A0A9X2I662"/>
<feature type="transmembrane region" description="Helical" evidence="1">
    <location>
        <begin position="32"/>
        <end position="52"/>
    </location>
</feature>
<proteinExistence type="predicted"/>
<name>A0A9X2I662_9GAMM</name>
<dbReference type="Proteomes" id="UP001139319">
    <property type="component" value="Unassembled WGS sequence"/>
</dbReference>
<keyword evidence="3" id="KW-1185">Reference proteome</keyword>
<dbReference type="EMBL" id="JAMFTH010000006">
    <property type="protein sequence ID" value="MCP8900681.1"/>
    <property type="molecule type" value="Genomic_DNA"/>
</dbReference>
<keyword evidence="1" id="KW-1133">Transmembrane helix</keyword>
<comment type="caution">
    <text evidence="2">The sequence shown here is derived from an EMBL/GenBank/DDBJ whole genome shotgun (WGS) entry which is preliminary data.</text>
</comment>
<reference evidence="2" key="1">
    <citation type="submission" date="2022-05" db="EMBL/GenBank/DDBJ databases">
        <authorList>
            <person name="Sun H.-N."/>
        </authorList>
    </citation>
    <scope>NUCLEOTIDE SEQUENCE</scope>
    <source>
        <strain evidence="2">HB14</strain>
    </source>
</reference>
<evidence type="ECO:0000256" key="1">
    <source>
        <dbReference type="SAM" id="Phobius"/>
    </source>
</evidence>
<reference evidence="2" key="2">
    <citation type="submission" date="2023-01" db="EMBL/GenBank/DDBJ databases">
        <title>Gilvimarinus xylanilyticus HB14 isolated from Caulerpa lentillifera aquaculture base in Hainan, China.</title>
        <authorList>
            <person name="Zhang Y.-J."/>
        </authorList>
    </citation>
    <scope>NUCLEOTIDE SEQUENCE</scope>
    <source>
        <strain evidence="2">HB14</strain>
    </source>
</reference>
<accession>A0A9X2I662</accession>
<organism evidence="2 3">
    <name type="scientific">Gilvimarinus xylanilyticus</name>
    <dbReference type="NCBI Taxonomy" id="2944139"/>
    <lineage>
        <taxon>Bacteria</taxon>
        <taxon>Pseudomonadati</taxon>
        <taxon>Pseudomonadota</taxon>
        <taxon>Gammaproteobacteria</taxon>
        <taxon>Cellvibrionales</taxon>
        <taxon>Cellvibrionaceae</taxon>
        <taxon>Gilvimarinus</taxon>
    </lineage>
</organism>
<protein>
    <submittedName>
        <fullName evidence="2">Uncharacterized protein</fullName>
    </submittedName>
</protein>
<evidence type="ECO:0000313" key="2">
    <source>
        <dbReference type="EMBL" id="MCP8900681.1"/>
    </source>
</evidence>
<feature type="transmembrane region" description="Helical" evidence="1">
    <location>
        <begin position="58"/>
        <end position="79"/>
    </location>
</feature>
<dbReference type="RefSeq" id="WP_253968974.1">
    <property type="nucleotide sequence ID" value="NZ_JAMFTH010000006.1"/>
</dbReference>
<keyword evidence="1" id="KW-0812">Transmembrane</keyword>
<evidence type="ECO:0000313" key="3">
    <source>
        <dbReference type="Proteomes" id="UP001139319"/>
    </source>
</evidence>
<gene>
    <name evidence="2" type="ORF">M6D89_15335</name>
</gene>
<keyword evidence="1" id="KW-0472">Membrane</keyword>